<feature type="region of interest" description="Disordered" evidence="2">
    <location>
        <begin position="223"/>
        <end position="267"/>
    </location>
</feature>
<dbReference type="Proteomes" id="UP000005018">
    <property type="component" value="Chromosome 1"/>
</dbReference>
<dbReference type="eggNOG" id="ENOG502RS16">
    <property type="taxonomic scope" value="Eukaryota"/>
</dbReference>
<accession>H8WVE7</accession>
<reference evidence="3 4" key="1">
    <citation type="journal article" date="2012" name="PLoS ONE">
        <title>Sequence and analysis of the genome of the pathogenic yeast Candida orthopsilosis.</title>
        <authorList>
            <person name="Riccombeni A."/>
            <person name="Vidanes G."/>
            <person name="Proux-Wera E."/>
            <person name="Wolfe K.H."/>
            <person name="Butler G."/>
        </authorList>
    </citation>
    <scope>NUCLEOTIDE SEQUENCE [LARGE SCALE GENOMIC DNA]</scope>
    <source>
        <strain evidence="3 4">Co 90-125</strain>
    </source>
</reference>
<feature type="compositionally biased region" description="Basic residues" evidence="2">
    <location>
        <begin position="1861"/>
        <end position="1874"/>
    </location>
</feature>
<name>H8WVE7_CANO9</name>
<feature type="compositionally biased region" description="Basic and acidic residues" evidence="2">
    <location>
        <begin position="547"/>
        <end position="557"/>
    </location>
</feature>
<feature type="region of interest" description="Disordered" evidence="2">
    <location>
        <begin position="1340"/>
        <end position="1378"/>
    </location>
</feature>
<dbReference type="GeneID" id="14537162"/>
<evidence type="ECO:0000313" key="3">
    <source>
        <dbReference type="EMBL" id="CCG20419.1"/>
    </source>
</evidence>
<evidence type="ECO:0000313" key="4">
    <source>
        <dbReference type="Proteomes" id="UP000005018"/>
    </source>
</evidence>
<feature type="region of interest" description="Disordered" evidence="2">
    <location>
        <begin position="547"/>
        <end position="566"/>
    </location>
</feature>
<feature type="compositionally biased region" description="Basic and acidic residues" evidence="2">
    <location>
        <begin position="659"/>
        <end position="674"/>
    </location>
</feature>
<feature type="region of interest" description="Disordered" evidence="2">
    <location>
        <begin position="742"/>
        <end position="762"/>
    </location>
</feature>
<dbReference type="RefSeq" id="XP_003865861.1">
    <property type="nucleotide sequence ID" value="XM_003865813.1"/>
</dbReference>
<feature type="compositionally biased region" description="Basic and acidic residues" evidence="2">
    <location>
        <begin position="1353"/>
        <end position="1364"/>
    </location>
</feature>
<feature type="compositionally biased region" description="Acidic residues" evidence="2">
    <location>
        <begin position="513"/>
        <end position="523"/>
    </location>
</feature>
<evidence type="ECO:0000256" key="1">
    <source>
        <dbReference type="SAM" id="Coils"/>
    </source>
</evidence>
<feature type="region of interest" description="Disordered" evidence="2">
    <location>
        <begin position="1"/>
        <end position="34"/>
    </location>
</feature>
<keyword evidence="4" id="KW-1185">Reference proteome</keyword>
<proteinExistence type="predicted"/>
<feature type="region of interest" description="Disordered" evidence="2">
    <location>
        <begin position="1266"/>
        <end position="1290"/>
    </location>
</feature>
<feature type="compositionally biased region" description="Acidic residues" evidence="2">
    <location>
        <begin position="182"/>
        <end position="201"/>
    </location>
</feature>
<feature type="compositionally biased region" description="Polar residues" evidence="2">
    <location>
        <begin position="1671"/>
        <end position="1689"/>
    </location>
</feature>
<feature type="region of interest" description="Disordered" evidence="2">
    <location>
        <begin position="574"/>
        <end position="603"/>
    </location>
</feature>
<feature type="region of interest" description="Disordered" evidence="2">
    <location>
        <begin position="616"/>
        <end position="680"/>
    </location>
</feature>
<feature type="compositionally biased region" description="Acidic residues" evidence="2">
    <location>
        <begin position="1497"/>
        <end position="1511"/>
    </location>
</feature>
<dbReference type="OrthoDB" id="4026626at2759"/>
<feature type="compositionally biased region" description="Acidic residues" evidence="2">
    <location>
        <begin position="394"/>
        <end position="439"/>
    </location>
</feature>
<feature type="compositionally biased region" description="Acidic residues" evidence="2">
    <location>
        <begin position="1365"/>
        <end position="1375"/>
    </location>
</feature>
<feature type="compositionally biased region" description="Basic and acidic residues" evidence="2">
    <location>
        <begin position="374"/>
        <end position="393"/>
    </location>
</feature>
<feature type="region of interest" description="Disordered" evidence="2">
    <location>
        <begin position="1539"/>
        <end position="1559"/>
    </location>
</feature>
<feature type="compositionally biased region" description="Basic and acidic residues" evidence="2">
    <location>
        <begin position="1405"/>
        <end position="1421"/>
    </location>
</feature>
<feature type="compositionally biased region" description="Basic and acidic residues" evidence="2">
    <location>
        <begin position="352"/>
        <end position="363"/>
    </location>
</feature>
<feature type="region of interest" description="Disordered" evidence="2">
    <location>
        <begin position="1774"/>
        <end position="1799"/>
    </location>
</feature>
<feature type="compositionally biased region" description="Basic and acidic residues" evidence="2">
    <location>
        <begin position="870"/>
        <end position="879"/>
    </location>
</feature>
<dbReference type="KEGG" id="cot:CORT_0A00260"/>
<feature type="region of interest" description="Disordered" evidence="2">
    <location>
        <begin position="1403"/>
        <end position="1440"/>
    </location>
</feature>
<feature type="coiled-coil region" evidence="1">
    <location>
        <begin position="87"/>
        <end position="118"/>
    </location>
</feature>
<feature type="compositionally biased region" description="Basic and acidic residues" evidence="2">
    <location>
        <begin position="635"/>
        <end position="650"/>
    </location>
</feature>
<feature type="region of interest" description="Disordered" evidence="2">
    <location>
        <begin position="161"/>
        <end position="209"/>
    </location>
</feature>
<evidence type="ECO:0000256" key="2">
    <source>
        <dbReference type="SAM" id="MobiDB-lite"/>
    </source>
</evidence>
<feature type="region of interest" description="Disordered" evidence="2">
    <location>
        <begin position="476"/>
        <end position="535"/>
    </location>
</feature>
<feature type="region of interest" description="Disordered" evidence="2">
    <location>
        <begin position="336"/>
        <end position="444"/>
    </location>
</feature>
<feature type="compositionally biased region" description="Polar residues" evidence="2">
    <location>
        <begin position="1701"/>
        <end position="1712"/>
    </location>
</feature>
<feature type="compositionally biased region" description="Basic and acidic residues" evidence="2">
    <location>
        <begin position="1691"/>
        <end position="1700"/>
    </location>
</feature>
<feature type="region of interest" description="Disordered" evidence="2">
    <location>
        <begin position="1619"/>
        <end position="1649"/>
    </location>
</feature>
<keyword evidence="1" id="KW-0175">Coiled coil</keyword>
<dbReference type="HOGENOM" id="CLU_236350_0_0_1"/>
<feature type="region of interest" description="Disordered" evidence="2">
    <location>
        <begin position="836"/>
        <end position="1151"/>
    </location>
</feature>
<feature type="compositionally biased region" description="Basic and acidic residues" evidence="2">
    <location>
        <begin position="850"/>
        <end position="859"/>
    </location>
</feature>
<dbReference type="EMBL" id="HE681719">
    <property type="protein sequence ID" value="CCG20419.1"/>
    <property type="molecule type" value="Genomic_DNA"/>
</dbReference>
<feature type="compositionally biased region" description="Basic and acidic residues" evidence="2">
    <location>
        <begin position="988"/>
        <end position="1018"/>
    </location>
</feature>
<feature type="compositionally biased region" description="Acidic residues" evidence="2">
    <location>
        <begin position="238"/>
        <end position="247"/>
    </location>
</feature>
<sequence length="1874" mass="210732">MSKRFPSLYSKKSNETSHDDRQGNRSVSSSSFINGTRVNSLYRHESHSKDNSFNSTFINTSHYNRSLSNNPSSIFKPQDADEVVGWIDNIKARYENLKSKQQQELNELLQRKQEEDNKRRLKLDMQQKHFDEDFEKLGKLLEEKEAAKALIERGSLSLPQNLSSFHNKRLPNWTHQRKDGNVDEDDDMEDSEVDNMDQDDIDQPHNMQFEKNSDVPVNEAYRKCTSQPDQDQVIEISSDSEPDEESEREAYEPSTHTSRFGHHNNNQNDSIYQIARNAVTYSQSANRRIDLYGNKFAYADKGQEGYSEKEYQQEGYYEIGGYNEEENYNNEQSCYQAEGHEESEKYEDEGYEEKHDHGYAYRDLEEENAFGTKPLDRDYSNSQAEEEKTHEFDSGGDNESYEEVESALEVESDYEGEEAQDRYESDEEEFRSTIQEDDYGQSPRTEIYQVDSSGESSMDSGIESVGFMEYVSTDASYPKHQSAPISIDKRSVSPHPSESENLVSNFDSQAEGFADEEKEEDDHDDHQNAPASTYNTLMAFASRALGDRSSHNFKETHTQSGYMADAEYTDNNLPKVLKDDDIDSDSYLSNNDFRPGELAPVPDPFYAQELSEQRMKVNDFDENRSEGSLADESQYESHRSDYQQDKDVHVQVDGNTNTQREKKVSKSQDEKVSELGKVSGAANTQVCKYNDKLQYSSDESPPAPIFKSIEEDDDPETVLQNLKEAEKKYNIKIDAVEDLERSIRSCSEPPDADPENKGISKTDINILDIVDASDDNANKWRKIPVPVLENIEANSSSNSTTFDSNSSRLESDDVKLDEVADDFAFKSEFESRSGGVIEGDAMEVENVETEPEHQAHDEFYEAALSIQEHTSSREEDQERSISPIEYDALINPFENNMDYEEREDKTGVEQAVVQDDENIVESSLANSDHGSTSATERPASENTEVEEIDTPMLDSLHESSFYTEYSGSAGVSDYYEEDHSRSSSVKGGTEKEEPGREDASEETFDRGEAERSESKNRDAVQLTEYEDVTITSNSPDTEEEEEEREMTVISTDSEKEEEGQQEEGVTIISTNSSCKEEDLTVIHINSRGHEGSDKDSDDLSSPSYCGRLASMEQTYTTNVKPETGYEEDSRQSELTLLTEPVPGRTDREGGIEIRTLQPESALAERDVDNELVQDVIDMAYRLAENEGYGDDLQDDSFGGLDRESGSHIENSGKKVPIGHIEESNTESSFEIKLTPSEIRKKLLYIFPNVGPTTLSILRTREALSQSRNRESANLSHGPKKFGSAKGSSGLEITEEKPTIDVLGLQDHQVLETTTASESQSSKRPDEVVKCSLKKVFHDENSGSSYVSEQGAYDAEKIDENVARETEEEDEEDRDMSEDKFVFGSTLNTGAGADNRADVTIATEILTHEDISDKEESNHEDVSEIEEDSGEPPESVHGEAVGGLLQAATKFFEEMEYGEPSVLQSDEGAVSGNEIISTLTNGASQFIEEMDEGKLNEDEGEINEDVTSDDGEAGISSPKSAQLDSVNDIADAASHFVEQMEGDSTEDASVSVDEKDGNATEGVSKTVKFAEFASSRLNSFSEIAKRLMETTVMNELSDELSDSNNDESIESVNVEITYTRPSTRRRRKKRVKRHNLLPDTASVPFPVKNPDAATLLVPSLDPVTKEEEVVNQVDTCDNSSTSDIEQNEGTSAEEKIKEKSQIDNGNSKFSNSELSKDISVSRDEGHEEAVSSTNDDPKVGSKIVSDQIPYELPAAPQSDEIQTTLENIAKLKTTEPSLEFREPSPVPIMRRNPSKRKARARRRRILGLDLSEIERFEPLNIEEHDNEFYEDESDSRGRKRVVLNESLPQSSITTMEYPASRTRSKSPLKKRRKIE</sequence>
<protein>
    <submittedName>
        <fullName evidence="3">Uncharacterized protein</fullName>
    </submittedName>
</protein>
<feature type="compositionally biased region" description="Basic and acidic residues" evidence="2">
    <location>
        <begin position="1713"/>
        <end position="1738"/>
    </location>
</feature>
<feature type="compositionally biased region" description="Polar residues" evidence="2">
    <location>
        <begin position="255"/>
        <end position="267"/>
    </location>
</feature>
<feature type="compositionally biased region" description="Polar residues" evidence="2">
    <location>
        <begin position="24"/>
        <end position="34"/>
    </location>
</feature>
<feature type="region of interest" description="Disordered" evidence="2">
    <location>
        <begin position="1487"/>
        <end position="1523"/>
    </location>
</feature>
<feature type="compositionally biased region" description="Basic and acidic residues" evidence="2">
    <location>
        <begin position="12"/>
        <end position="23"/>
    </location>
</feature>
<feature type="compositionally biased region" description="Polar residues" evidence="2">
    <location>
        <begin position="494"/>
        <end position="508"/>
    </location>
</feature>
<feature type="compositionally biased region" description="Polar residues" evidence="2">
    <location>
        <begin position="920"/>
        <end position="935"/>
    </location>
</feature>
<organism evidence="3 4">
    <name type="scientific">Candida orthopsilosis (strain 90-125)</name>
    <name type="common">Yeast</name>
    <dbReference type="NCBI Taxonomy" id="1136231"/>
    <lineage>
        <taxon>Eukaryota</taxon>
        <taxon>Fungi</taxon>
        <taxon>Dikarya</taxon>
        <taxon>Ascomycota</taxon>
        <taxon>Saccharomycotina</taxon>
        <taxon>Pichiomycetes</taxon>
        <taxon>Debaryomycetaceae</taxon>
        <taxon>Candida/Lodderomyces clade</taxon>
        <taxon>Candida</taxon>
    </lineage>
</organism>
<feature type="region of interest" description="Disordered" evidence="2">
    <location>
        <begin position="1664"/>
        <end position="1740"/>
    </location>
</feature>
<feature type="compositionally biased region" description="Basic and acidic residues" evidence="2">
    <location>
        <begin position="616"/>
        <end position="625"/>
    </location>
</feature>
<feature type="compositionally biased region" description="Polar residues" evidence="2">
    <location>
        <begin position="1111"/>
        <end position="1120"/>
    </location>
</feature>
<feature type="compositionally biased region" description="Acidic residues" evidence="2">
    <location>
        <begin position="840"/>
        <end position="849"/>
    </location>
</feature>
<feature type="region of interest" description="Disordered" evidence="2">
    <location>
        <begin position="692"/>
        <end position="721"/>
    </location>
</feature>
<gene>
    <name evidence="3" type="ORF">CORT_0A00260</name>
</gene>
<feature type="region of interest" description="Disordered" evidence="2">
    <location>
        <begin position="1826"/>
        <end position="1874"/>
    </location>
</feature>
<feature type="compositionally biased region" description="Basic residues" evidence="2">
    <location>
        <begin position="1621"/>
        <end position="1634"/>
    </location>
</feature>